<name>A0A2W5MQ84_9BACT</name>
<keyword evidence="7" id="KW-0862">Zinc</keyword>
<comment type="caution">
    <text evidence="8">The sequence shown here is derived from an EMBL/GenBank/DDBJ whole genome shotgun (WGS) entry which is preliminary data.</text>
</comment>
<dbReference type="PANTHER" id="PTHR46986:SF1">
    <property type="entry name" value="ENDORIBONUCLEASE YBEY, CHLOROPLASTIC"/>
    <property type="match status" value="1"/>
</dbReference>
<evidence type="ECO:0000256" key="7">
    <source>
        <dbReference type="ARBA" id="ARBA00022833"/>
    </source>
</evidence>
<evidence type="ECO:0000256" key="6">
    <source>
        <dbReference type="ARBA" id="ARBA00022801"/>
    </source>
</evidence>
<dbReference type="EMBL" id="QFQB01000163">
    <property type="protein sequence ID" value="PZQ43336.1"/>
    <property type="molecule type" value="Genomic_DNA"/>
</dbReference>
<comment type="cofactor">
    <cofactor evidence="1">
        <name>Zn(2+)</name>
        <dbReference type="ChEBI" id="CHEBI:29105"/>
    </cofactor>
</comment>
<evidence type="ECO:0000256" key="2">
    <source>
        <dbReference type="ARBA" id="ARBA00010875"/>
    </source>
</evidence>
<dbReference type="Proteomes" id="UP000249417">
    <property type="component" value="Unassembled WGS sequence"/>
</dbReference>
<proteinExistence type="inferred from homology"/>
<evidence type="ECO:0000313" key="8">
    <source>
        <dbReference type="EMBL" id="PZQ43336.1"/>
    </source>
</evidence>
<keyword evidence="5" id="KW-0255">Endonuclease</keyword>
<evidence type="ECO:0000256" key="1">
    <source>
        <dbReference type="ARBA" id="ARBA00001947"/>
    </source>
</evidence>
<dbReference type="PANTHER" id="PTHR46986">
    <property type="entry name" value="ENDORIBONUCLEASE YBEY, CHLOROPLASTIC"/>
    <property type="match status" value="1"/>
</dbReference>
<feature type="non-terminal residue" evidence="8">
    <location>
        <position position="1"/>
    </location>
</feature>
<dbReference type="GO" id="GO:0006364">
    <property type="term" value="P:rRNA processing"/>
    <property type="evidence" value="ECO:0007669"/>
    <property type="project" value="InterPro"/>
</dbReference>
<evidence type="ECO:0000256" key="4">
    <source>
        <dbReference type="ARBA" id="ARBA00022723"/>
    </source>
</evidence>
<accession>A0A2W5MQ84</accession>
<dbReference type="InterPro" id="IPR020549">
    <property type="entry name" value="YbeY_CS"/>
</dbReference>
<dbReference type="InterPro" id="IPR002036">
    <property type="entry name" value="YbeY"/>
</dbReference>
<evidence type="ECO:0000313" key="9">
    <source>
        <dbReference type="Proteomes" id="UP000249417"/>
    </source>
</evidence>
<dbReference type="Gene3D" id="3.40.390.30">
    <property type="entry name" value="Metalloproteases ('zincins'), catalytic domain"/>
    <property type="match status" value="1"/>
</dbReference>
<evidence type="ECO:0000256" key="3">
    <source>
        <dbReference type="ARBA" id="ARBA00022722"/>
    </source>
</evidence>
<keyword evidence="6" id="KW-0378">Hydrolase</keyword>
<reference evidence="8 9" key="1">
    <citation type="submission" date="2017-08" db="EMBL/GenBank/DDBJ databases">
        <title>Infants hospitalized years apart are colonized by the same room-sourced microbial strains.</title>
        <authorList>
            <person name="Brooks B."/>
            <person name="Olm M.R."/>
            <person name="Firek B.A."/>
            <person name="Baker R."/>
            <person name="Thomas B.C."/>
            <person name="Morowitz M.J."/>
            <person name="Banfield J.F."/>
        </authorList>
    </citation>
    <scope>NUCLEOTIDE SEQUENCE [LARGE SCALE GENOMIC DNA]</scope>
    <source>
        <strain evidence="8">S2_005_002_R2_29</strain>
    </source>
</reference>
<dbReference type="Pfam" id="PF02130">
    <property type="entry name" value="YbeY"/>
    <property type="match status" value="1"/>
</dbReference>
<dbReference type="HAMAP" id="MF_00009">
    <property type="entry name" value="Endoribonucl_YbeY"/>
    <property type="match status" value="1"/>
</dbReference>
<protein>
    <submittedName>
        <fullName evidence="8">rRNA maturation RNase YbeY</fullName>
    </submittedName>
</protein>
<organism evidence="8 9">
    <name type="scientific">Micavibrio aeruginosavorus</name>
    <dbReference type="NCBI Taxonomy" id="349221"/>
    <lineage>
        <taxon>Bacteria</taxon>
        <taxon>Pseudomonadati</taxon>
        <taxon>Bdellovibrionota</taxon>
        <taxon>Bdellovibrionia</taxon>
        <taxon>Bdellovibrionales</taxon>
        <taxon>Pseudobdellovibrionaceae</taxon>
        <taxon>Micavibrio</taxon>
    </lineage>
</organism>
<dbReference type="InterPro" id="IPR023091">
    <property type="entry name" value="MetalPrtase_cat_dom_sf_prd"/>
</dbReference>
<dbReference type="GO" id="GO:0046872">
    <property type="term" value="F:metal ion binding"/>
    <property type="evidence" value="ECO:0007669"/>
    <property type="project" value="UniProtKB-KW"/>
</dbReference>
<comment type="similarity">
    <text evidence="2">Belongs to the endoribonuclease YbeY family.</text>
</comment>
<dbReference type="GO" id="GO:0004222">
    <property type="term" value="F:metalloendopeptidase activity"/>
    <property type="evidence" value="ECO:0007669"/>
    <property type="project" value="InterPro"/>
</dbReference>
<keyword evidence="3" id="KW-0540">Nuclease</keyword>
<dbReference type="NCBIfam" id="TIGR00043">
    <property type="entry name" value="rRNA maturation RNase YbeY"/>
    <property type="match status" value="1"/>
</dbReference>
<keyword evidence="4" id="KW-0479">Metal-binding</keyword>
<dbReference type="PROSITE" id="PS01306">
    <property type="entry name" value="UPF0054"/>
    <property type="match status" value="1"/>
</dbReference>
<dbReference type="SUPFAM" id="SSF55486">
    <property type="entry name" value="Metalloproteases ('zincins'), catalytic domain"/>
    <property type="match status" value="1"/>
</dbReference>
<dbReference type="GO" id="GO:0004519">
    <property type="term" value="F:endonuclease activity"/>
    <property type="evidence" value="ECO:0007669"/>
    <property type="project" value="UniProtKB-KW"/>
</dbReference>
<sequence length="145" mass="16554">INRAVTLTMENALLPQILRGRDIELSVVLANDDLAQVLNREYRKMDKPTNVLSFANIDSDDPVPEDGPFALGDLILSYQTIDRESKEQGKFFKDHFTHLVVHGTLHLLGYDHIDEHEATIMESTEIRILEKMNIQNPYTDTYTVA</sequence>
<dbReference type="AlphaFoldDB" id="A0A2W5MQ84"/>
<gene>
    <name evidence="8" type="primary">ybeY</name>
    <name evidence="8" type="ORF">DI551_12355</name>
</gene>
<evidence type="ECO:0000256" key="5">
    <source>
        <dbReference type="ARBA" id="ARBA00022759"/>
    </source>
</evidence>